<gene>
    <name evidence="2" type="ORF">MVEG_11556</name>
</gene>
<dbReference type="EMBL" id="KN042432">
    <property type="protein sequence ID" value="KFH62346.1"/>
    <property type="molecule type" value="Genomic_DNA"/>
</dbReference>
<evidence type="ECO:0000256" key="1">
    <source>
        <dbReference type="SAM" id="SignalP"/>
    </source>
</evidence>
<evidence type="ECO:0000313" key="3">
    <source>
        <dbReference type="Proteomes" id="UP000243308"/>
    </source>
</evidence>
<feature type="signal peptide" evidence="1">
    <location>
        <begin position="1"/>
        <end position="19"/>
    </location>
</feature>
<dbReference type="AlphaFoldDB" id="A0A086TK69"/>
<organism evidence="2 3">
    <name type="scientific">Podila verticillata NRRL 6337</name>
    <dbReference type="NCBI Taxonomy" id="1069443"/>
    <lineage>
        <taxon>Eukaryota</taxon>
        <taxon>Fungi</taxon>
        <taxon>Fungi incertae sedis</taxon>
        <taxon>Mucoromycota</taxon>
        <taxon>Mortierellomycotina</taxon>
        <taxon>Mortierellomycetes</taxon>
        <taxon>Mortierellales</taxon>
        <taxon>Mortierellaceae</taxon>
        <taxon>Podila</taxon>
    </lineage>
</organism>
<dbReference type="Proteomes" id="UP000243308">
    <property type="component" value="Unassembled WGS sequence"/>
</dbReference>
<protein>
    <submittedName>
        <fullName evidence="2">Uncharacterized protein</fullName>
    </submittedName>
</protein>
<dbReference type="OrthoDB" id="2440475at2759"/>
<name>A0A086TK69_9FUNG</name>
<feature type="chain" id="PRO_5001815695" evidence="1">
    <location>
        <begin position="20"/>
        <end position="177"/>
    </location>
</feature>
<reference evidence="2 3" key="1">
    <citation type="submission" date="2011-02" db="EMBL/GenBank/DDBJ databases">
        <title>The Genome Sequence of Mortierella verticillata NRRL 6337.</title>
        <authorList>
            <consortium name="The Broad Institute Genome Sequencing Platform"/>
            <person name="Russ C."/>
            <person name="Cuomo C."/>
            <person name="Burger G."/>
            <person name="Gray M.W."/>
            <person name="Holland P.W.H."/>
            <person name="King N."/>
            <person name="Lang F.B.F."/>
            <person name="Roger A.J."/>
            <person name="Ruiz-Trillo I."/>
            <person name="Young S.K."/>
            <person name="Zeng Q."/>
            <person name="Gargeya S."/>
            <person name="Alvarado L."/>
            <person name="Berlin A."/>
            <person name="Chapman S.B."/>
            <person name="Chen Z."/>
            <person name="Freedman E."/>
            <person name="Gellesch M."/>
            <person name="Goldberg J."/>
            <person name="Griggs A."/>
            <person name="Gujja S."/>
            <person name="Heilman E."/>
            <person name="Heiman D."/>
            <person name="Howarth C."/>
            <person name="Mehta T."/>
            <person name="Neiman D."/>
            <person name="Pearson M."/>
            <person name="Roberts A."/>
            <person name="Saif S."/>
            <person name="Shea T."/>
            <person name="Shenoy N."/>
            <person name="Sisk P."/>
            <person name="Stolte C."/>
            <person name="Sykes S."/>
            <person name="White J."/>
            <person name="Yandava C."/>
            <person name="Haas B."/>
            <person name="Nusbaum C."/>
            <person name="Birren B."/>
        </authorList>
    </citation>
    <scope>NUCLEOTIDE SEQUENCE [LARGE SCALE GENOMIC DNA]</scope>
    <source>
        <strain evidence="2 3">NRRL 6337</strain>
    </source>
</reference>
<accession>A0A086TK69</accession>
<sequence length="177" mass="18840">MKAFLKLSLLVVALLSTEAAVAPASMDAKIADFYFKGCVPGTTKTIPLEGGATEYSCTKVSGRRNGSNKHELGTNLFVSTSQGGIDISIGGNGVGVSGTVYGFQFSGYVDSAWGTSRAVVYPSQKSIDAVDKLPKRCSSDSSFCFDSYEGTCEFFFSNKSWEKSCPLLKVIQFSVDA</sequence>
<keyword evidence="3" id="KW-1185">Reference proteome</keyword>
<evidence type="ECO:0000313" key="2">
    <source>
        <dbReference type="EMBL" id="KFH62346.1"/>
    </source>
</evidence>
<proteinExistence type="predicted"/>
<keyword evidence="1" id="KW-0732">Signal</keyword>